<accession>A0A437Q947</accession>
<keyword evidence="1" id="KW-1133">Transmembrane helix</keyword>
<feature type="domain" description="PelD GGDEF" evidence="2">
    <location>
        <begin position="311"/>
        <end position="407"/>
    </location>
</feature>
<dbReference type="Gene3D" id="3.30.450.40">
    <property type="match status" value="1"/>
</dbReference>
<reference evidence="3 4" key="1">
    <citation type="submission" date="2019-01" db="EMBL/GenBank/DDBJ databases">
        <authorList>
            <person name="Chen W.-M."/>
        </authorList>
    </citation>
    <scope>NUCLEOTIDE SEQUENCE [LARGE SCALE GENOMIC DNA]</scope>
    <source>
        <strain evidence="3 4">HPM-16</strain>
    </source>
</reference>
<dbReference type="InterPro" id="IPR031583">
    <property type="entry name" value="PelD_GGDEF"/>
</dbReference>
<dbReference type="RefSeq" id="WP_127693946.1">
    <property type="nucleotide sequence ID" value="NZ_SACQ01000003.1"/>
</dbReference>
<dbReference type="InterPro" id="IPR029016">
    <property type="entry name" value="GAF-like_dom_sf"/>
</dbReference>
<keyword evidence="1" id="KW-0812">Transmembrane</keyword>
<sequence length="433" mass="48174">MIRSVWRTISLSGWQEALGLTLMAVVLPWLLFPSDPLLLETHFFWPIIGPLLVALRYGFGLALCSVLGVILFQLWALISGVAIYIDPYPFEAIAAYVLAVLVAGEFRDAWARRIEQLEKSYAYSQGRLRSFAANYHLLQTSHHRMEQAMAGHALSLRESMQSIRNIFAEQKPSLEGCASQVLDLFVEYGGFQTAGLFGVNNGNVDAEPVASVGRFSALIRGDQVMAQALETGHVIAVDQSTNPDKEHYQLAVPVCDAAGTLHAIVLVEQVQFFSLTDQNLTLLAVMAGHIGDSLRESYENPLLVAADRAYFMRCIERAQIDAEQHGVSCQLIKVSSQTADKEVRLLYQYVSSTRRGLDLYFQQDEQTWLVLMPLTEESDARAFLHRLERWSTERLGKTLDEVGVSIEAPLSFPLATHTLASMVNQAAPEERVA</sequence>
<name>A0A437Q947_9GAMM</name>
<proteinExistence type="predicted"/>
<organism evidence="3 4">
    <name type="scientific">Neptunomonas marina</name>
    <dbReference type="NCBI Taxonomy" id="1815562"/>
    <lineage>
        <taxon>Bacteria</taxon>
        <taxon>Pseudomonadati</taxon>
        <taxon>Pseudomonadota</taxon>
        <taxon>Gammaproteobacteria</taxon>
        <taxon>Oceanospirillales</taxon>
        <taxon>Oceanospirillaceae</taxon>
        <taxon>Neptunomonas</taxon>
    </lineage>
</organism>
<dbReference type="EMBL" id="SACQ01000003">
    <property type="protein sequence ID" value="RVU31101.1"/>
    <property type="molecule type" value="Genomic_DNA"/>
</dbReference>
<evidence type="ECO:0000313" key="3">
    <source>
        <dbReference type="EMBL" id="RVU31101.1"/>
    </source>
</evidence>
<evidence type="ECO:0000259" key="2">
    <source>
        <dbReference type="Pfam" id="PF16963"/>
    </source>
</evidence>
<evidence type="ECO:0000313" key="4">
    <source>
        <dbReference type="Proteomes" id="UP000282818"/>
    </source>
</evidence>
<feature type="transmembrane region" description="Helical" evidence="1">
    <location>
        <begin position="12"/>
        <end position="31"/>
    </location>
</feature>
<dbReference type="Pfam" id="PF16963">
    <property type="entry name" value="PelD_GGDEF"/>
    <property type="match status" value="1"/>
</dbReference>
<dbReference type="Proteomes" id="UP000282818">
    <property type="component" value="Unassembled WGS sequence"/>
</dbReference>
<keyword evidence="1" id="KW-0472">Membrane</keyword>
<gene>
    <name evidence="3" type="ORF">EOE65_08840</name>
</gene>
<evidence type="ECO:0000256" key="1">
    <source>
        <dbReference type="SAM" id="Phobius"/>
    </source>
</evidence>
<feature type="transmembrane region" description="Helical" evidence="1">
    <location>
        <begin position="91"/>
        <end position="110"/>
    </location>
</feature>
<protein>
    <recommendedName>
        <fullName evidence="2">PelD GGDEF domain-containing protein</fullName>
    </recommendedName>
</protein>
<dbReference type="Gene3D" id="3.30.70.2880">
    <property type="match status" value="1"/>
</dbReference>
<comment type="caution">
    <text evidence="3">The sequence shown here is derived from an EMBL/GenBank/DDBJ whole genome shotgun (WGS) entry which is preliminary data.</text>
</comment>
<keyword evidence="4" id="KW-1185">Reference proteome</keyword>
<dbReference type="AlphaFoldDB" id="A0A437Q947"/>
<dbReference type="InterPro" id="IPR038367">
    <property type="entry name" value="PelD_GGDEF_sf"/>
</dbReference>